<keyword evidence="8 9" id="KW-0539">Nucleus</keyword>
<reference evidence="15" key="2">
    <citation type="submission" date="2012-08" db="EMBL/GenBank/DDBJ databases">
        <title>Genome sequence of Kazachstania naganishii.</title>
        <authorList>
            <person name="Gordon J.L."/>
            <person name="Armisen D."/>
            <person name="Proux-Wera E."/>
            <person name="OhEigeartaigh S.S."/>
            <person name="Byrne K.P."/>
            <person name="Wolfe K.H."/>
        </authorList>
    </citation>
    <scope>NUCLEOTIDE SEQUENCE [LARGE SCALE GENOMIC DNA]</scope>
    <source>
        <strain evidence="15">ATCC MYA-139 / BCRC 22969 / CBS 8797 / CCRC 22969 / KCTC 17520 / NBRC 10181 / NCYC 3082</strain>
    </source>
</reference>
<keyword evidence="5 9" id="KW-0863">Zinc-finger</keyword>
<organism evidence="14 15">
    <name type="scientific">Huiozyma naganishii (strain ATCC MYA-139 / BCRC 22969 / CBS 8797 / KCTC 17520 / NBRC 10181 / NCYC 3082 / Yp74L-3)</name>
    <name type="common">Yeast</name>
    <name type="synonym">Kazachstania naganishii</name>
    <dbReference type="NCBI Taxonomy" id="1071383"/>
    <lineage>
        <taxon>Eukaryota</taxon>
        <taxon>Fungi</taxon>
        <taxon>Dikarya</taxon>
        <taxon>Ascomycota</taxon>
        <taxon>Saccharomycotina</taxon>
        <taxon>Saccharomycetes</taxon>
        <taxon>Saccharomycetales</taxon>
        <taxon>Saccharomycetaceae</taxon>
        <taxon>Huiozyma</taxon>
    </lineage>
</organism>
<evidence type="ECO:0000256" key="5">
    <source>
        <dbReference type="ARBA" id="ARBA00022771"/>
    </source>
</evidence>
<dbReference type="FunFam" id="2.40.50.140:FF:000090">
    <property type="entry name" value="Replication protein A subunit"/>
    <property type="match status" value="1"/>
</dbReference>
<evidence type="ECO:0000256" key="2">
    <source>
        <dbReference type="ARBA" id="ARBA00005690"/>
    </source>
</evidence>
<dbReference type="KEGG" id="kng:KNAG_0B05560"/>
<dbReference type="InterPro" id="IPR013955">
    <property type="entry name" value="Rep_factor-A_C"/>
</dbReference>
<dbReference type="AlphaFoldDB" id="J7S406"/>
<evidence type="ECO:0000256" key="9">
    <source>
        <dbReference type="RuleBase" id="RU364130"/>
    </source>
</evidence>
<dbReference type="GO" id="GO:0003697">
    <property type="term" value="F:single-stranded DNA binding"/>
    <property type="evidence" value="ECO:0007669"/>
    <property type="project" value="EnsemblFungi"/>
</dbReference>
<sequence>MADTELSKGDLFSLFTKEERYSNPINGVYQIFNTKKNDGTSTNRKNIVLMSDGVYYMKMLFRNEAADKFQSQELQKGDIVRITAADAVSLKNKTRFVVLVDDFELVDAGKELVNPNSTFLNTYMAAHINELVPELKGDDEANDAHPAAENSTTTGISGTATNSGAAAASATNSMTGQSDRPLGNPATSFGNSSKSKPIFAIEQLSPYQNVWTIKARVSFKGEIKTWSNQRGEGKLFNVNFLDTSGEIRATAFNDMATKYYEILQEGKVYYVSKARLQPAKPQFSNLSHPYELSLDRESVVEECQDDINVPKTHFNFIKLDTVQNQEANSTVDVLGIIKTVNDAFTLTSRAGKTFDRRDIVLVDDSNSSINVGLWNTLAKEFNMPEGSVVAIKGVRVSDFGGKSLTMGFTSNLIPNPEIPEAYALKGWYDSEGHSANFTALGQDNVPGASPNAGKFIAQRISIGKAIADNLGKSDAGDYFSIRAAISFLKVDNFAYPACSNKDCNKKAIQSTDGTWRCEKCNTDNEKPEWRYILTLSIMDETGQLWVVLFNEQAEQLLGVSATKLTDLKEKDPKEFSRLTQNLQMNQYDFRIRAREDNYNDQTRIRYSVSNIHQLNYKAEADFLAAELSKAFLE</sequence>
<name>J7S406_HUIN7</name>
<keyword evidence="7 9" id="KW-0238">DNA-binding</keyword>
<dbReference type="OMA" id="DQCDAFY"/>
<dbReference type="InterPro" id="IPR047192">
    <property type="entry name" value="Euk_RPA1_DBD_C"/>
</dbReference>
<evidence type="ECO:0000256" key="3">
    <source>
        <dbReference type="ARBA" id="ARBA00022705"/>
    </source>
</evidence>
<dbReference type="GO" id="GO:0000724">
    <property type="term" value="P:double-strand break repair via homologous recombination"/>
    <property type="evidence" value="ECO:0007669"/>
    <property type="project" value="EnsemblFungi"/>
</dbReference>
<dbReference type="eggNOG" id="KOG0851">
    <property type="taxonomic scope" value="Eukaryota"/>
</dbReference>
<dbReference type="GO" id="GO:0006265">
    <property type="term" value="P:DNA topological change"/>
    <property type="evidence" value="ECO:0007669"/>
    <property type="project" value="EnsemblFungi"/>
</dbReference>
<dbReference type="GO" id="GO:0043565">
    <property type="term" value="F:sequence-specific DNA binding"/>
    <property type="evidence" value="ECO:0007669"/>
    <property type="project" value="EnsemblFungi"/>
</dbReference>
<dbReference type="InterPro" id="IPR031657">
    <property type="entry name" value="REPA_OB_2"/>
</dbReference>
<evidence type="ECO:0000256" key="1">
    <source>
        <dbReference type="ARBA" id="ARBA00004123"/>
    </source>
</evidence>
<keyword evidence="15" id="KW-1185">Reference proteome</keyword>
<reference evidence="14 15" key="1">
    <citation type="journal article" date="2011" name="Proc. Natl. Acad. Sci. U.S.A.">
        <title>Evolutionary erosion of yeast sex chromosomes by mating-type switching accidents.</title>
        <authorList>
            <person name="Gordon J.L."/>
            <person name="Armisen D."/>
            <person name="Proux-Wera E."/>
            <person name="Oheigeartaigh S.S."/>
            <person name="Byrne K.P."/>
            <person name="Wolfe K.H."/>
        </authorList>
    </citation>
    <scope>NUCLEOTIDE SEQUENCE [LARGE SCALE GENOMIC DNA]</scope>
    <source>
        <strain evidence="15">ATCC MYA-139 / BCRC 22969 / CBS 8797 / CCRC 22969 / KCTC 17520 / NBRC 10181 / NCYC 3082</strain>
    </source>
</reference>
<dbReference type="OrthoDB" id="1751331at2759"/>
<dbReference type="PANTHER" id="PTHR47165:SF4">
    <property type="entry name" value="OS03G0429900 PROTEIN"/>
    <property type="match status" value="1"/>
</dbReference>
<dbReference type="EMBL" id="HE978315">
    <property type="protein sequence ID" value="CCK68989.1"/>
    <property type="molecule type" value="Genomic_DNA"/>
</dbReference>
<dbReference type="Proteomes" id="UP000006310">
    <property type="component" value="Chromosome 2"/>
</dbReference>
<evidence type="ECO:0000259" key="13">
    <source>
        <dbReference type="Pfam" id="PF16900"/>
    </source>
</evidence>
<keyword evidence="6 9" id="KW-0862">Zinc</keyword>
<dbReference type="InterPro" id="IPR004365">
    <property type="entry name" value="NA-bd_OB_tRNA"/>
</dbReference>
<dbReference type="GO" id="GO:0030491">
    <property type="term" value="P:heteroduplex formation"/>
    <property type="evidence" value="ECO:0007669"/>
    <property type="project" value="EnsemblFungi"/>
</dbReference>
<dbReference type="Pfam" id="PF01336">
    <property type="entry name" value="tRNA_anti-codon"/>
    <property type="match status" value="1"/>
</dbReference>
<dbReference type="GO" id="GO:0000781">
    <property type="term" value="C:chromosome, telomeric region"/>
    <property type="evidence" value="ECO:0007669"/>
    <property type="project" value="EnsemblFungi"/>
</dbReference>
<feature type="domain" description="OB" evidence="11">
    <location>
        <begin position="217"/>
        <end position="280"/>
    </location>
</feature>
<comment type="function">
    <text evidence="9">As part of the replication protein A (RPA/RP-A), a single-stranded DNA-binding heterotrimeric complex, may play an essential role in DNA replication, recombination and repair. Binds and stabilizes single-stranded DNA intermediates, preventing complementary DNA reannealing and recruiting different proteins involved in DNA metabolism.</text>
</comment>
<comment type="subunit">
    <text evidence="9">Component of the heterotrimeric canonical replication protein A complex (RPA).</text>
</comment>
<dbReference type="GO" id="GO:0005829">
    <property type="term" value="C:cytosol"/>
    <property type="evidence" value="ECO:0007669"/>
    <property type="project" value="EnsemblFungi"/>
</dbReference>
<dbReference type="GO" id="GO:0000794">
    <property type="term" value="C:condensed nuclear chromosome"/>
    <property type="evidence" value="ECO:0007669"/>
    <property type="project" value="EnsemblFungi"/>
</dbReference>
<comment type="similarity">
    <text evidence="2 9">Belongs to the replication factor A protein 1 family.</text>
</comment>
<feature type="compositionally biased region" description="Low complexity" evidence="10">
    <location>
        <begin position="150"/>
        <end position="173"/>
    </location>
</feature>
<evidence type="ECO:0000313" key="14">
    <source>
        <dbReference type="EMBL" id="CCK68989.1"/>
    </source>
</evidence>
<dbReference type="GO" id="GO:0000722">
    <property type="term" value="P:telomere maintenance via recombination"/>
    <property type="evidence" value="ECO:0007669"/>
    <property type="project" value="EnsemblFungi"/>
</dbReference>
<dbReference type="InterPro" id="IPR004591">
    <property type="entry name" value="Rfa1"/>
</dbReference>
<feature type="domain" description="Replication protein A OB" evidence="13">
    <location>
        <begin position="319"/>
        <end position="414"/>
    </location>
</feature>
<dbReference type="Pfam" id="PF08646">
    <property type="entry name" value="Rep_fac-A_C"/>
    <property type="match status" value="1"/>
</dbReference>
<dbReference type="HOGENOM" id="CLU_012393_2_0_1"/>
<evidence type="ECO:0000259" key="12">
    <source>
        <dbReference type="Pfam" id="PF08646"/>
    </source>
</evidence>
<feature type="domain" description="Replication factor A C-terminal" evidence="12">
    <location>
        <begin position="478"/>
        <end position="623"/>
    </location>
</feature>
<dbReference type="FunFam" id="2.40.50.140:FF:000064">
    <property type="entry name" value="Replication protein A subunit"/>
    <property type="match status" value="1"/>
</dbReference>
<dbReference type="CDD" id="cd04476">
    <property type="entry name" value="RPA1_DBD_C"/>
    <property type="match status" value="1"/>
</dbReference>
<dbReference type="GO" id="GO:0045184">
    <property type="term" value="P:establishment of protein localization"/>
    <property type="evidence" value="ECO:0007669"/>
    <property type="project" value="EnsemblFungi"/>
</dbReference>
<dbReference type="GO" id="GO:0007131">
    <property type="term" value="P:reciprocal meiotic recombination"/>
    <property type="evidence" value="ECO:0007669"/>
    <property type="project" value="EnsemblFungi"/>
</dbReference>
<evidence type="ECO:0000256" key="6">
    <source>
        <dbReference type="ARBA" id="ARBA00022833"/>
    </source>
</evidence>
<accession>J7S406</accession>
<dbReference type="GO" id="GO:0007004">
    <property type="term" value="P:telomere maintenance via telomerase"/>
    <property type="evidence" value="ECO:0007669"/>
    <property type="project" value="EnsemblFungi"/>
</dbReference>
<dbReference type="Gene3D" id="2.40.50.140">
    <property type="entry name" value="Nucleic acid-binding proteins"/>
    <property type="match status" value="4"/>
</dbReference>
<dbReference type="NCBIfam" id="TIGR00617">
    <property type="entry name" value="rpa1"/>
    <property type="match status" value="1"/>
</dbReference>
<dbReference type="GO" id="GO:0006260">
    <property type="term" value="P:DNA replication"/>
    <property type="evidence" value="ECO:0007669"/>
    <property type="project" value="UniProtKB-KW"/>
</dbReference>
<evidence type="ECO:0000259" key="11">
    <source>
        <dbReference type="Pfam" id="PF01336"/>
    </source>
</evidence>
<dbReference type="GO" id="GO:0016567">
    <property type="term" value="P:protein ubiquitination"/>
    <property type="evidence" value="ECO:0007669"/>
    <property type="project" value="EnsemblFungi"/>
</dbReference>
<dbReference type="InterPro" id="IPR012340">
    <property type="entry name" value="NA-bd_OB-fold"/>
</dbReference>
<dbReference type="GO" id="GO:0043934">
    <property type="term" value="P:sporulation"/>
    <property type="evidence" value="ECO:0007669"/>
    <property type="project" value="EnsemblFungi"/>
</dbReference>
<dbReference type="GeneID" id="34524639"/>
<feature type="region of interest" description="Disordered" evidence="10">
    <location>
        <begin position="137"/>
        <end position="190"/>
    </location>
</feature>
<keyword evidence="3 9" id="KW-0235">DNA replication</keyword>
<keyword evidence="4 9" id="KW-0479">Metal-binding</keyword>
<proteinExistence type="inferred from homology"/>
<evidence type="ECO:0000256" key="7">
    <source>
        <dbReference type="ARBA" id="ARBA00023125"/>
    </source>
</evidence>
<dbReference type="GO" id="GO:0008270">
    <property type="term" value="F:zinc ion binding"/>
    <property type="evidence" value="ECO:0007669"/>
    <property type="project" value="UniProtKB-KW"/>
</dbReference>
<evidence type="ECO:0000256" key="8">
    <source>
        <dbReference type="ARBA" id="ARBA00023242"/>
    </source>
</evidence>
<evidence type="ECO:0000256" key="4">
    <source>
        <dbReference type="ARBA" id="ARBA00022723"/>
    </source>
</evidence>
<dbReference type="SUPFAM" id="SSF50249">
    <property type="entry name" value="Nucleic acid-binding proteins"/>
    <property type="match status" value="4"/>
</dbReference>
<gene>
    <name evidence="14" type="primary">KNAG0B05560</name>
    <name evidence="14" type="ordered locus">KNAG_0B05560</name>
</gene>
<dbReference type="CDD" id="cd04474">
    <property type="entry name" value="RPA1_DBD_A"/>
    <property type="match status" value="1"/>
</dbReference>
<dbReference type="RefSeq" id="XP_022463235.1">
    <property type="nucleotide sequence ID" value="XM_022606550.1"/>
</dbReference>
<dbReference type="GO" id="GO:0003690">
    <property type="term" value="F:double-stranded DNA binding"/>
    <property type="evidence" value="ECO:0007669"/>
    <property type="project" value="EnsemblFungi"/>
</dbReference>
<dbReference type="CDD" id="cd04475">
    <property type="entry name" value="RPA1_DBD_B"/>
    <property type="match status" value="1"/>
</dbReference>
<dbReference type="GO" id="GO:0006289">
    <property type="term" value="P:nucleotide-excision repair"/>
    <property type="evidence" value="ECO:0007669"/>
    <property type="project" value="EnsemblFungi"/>
</dbReference>
<dbReference type="FunFam" id="2.40.50.140:FF:000041">
    <property type="entry name" value="Replication protein A subunit"/>
    <property type="match status" value="1"/>
</dbReference>
<evidence type="ECO:0000256" key="10">
    <source>
        <dbReference type="SAM" id="MobiDB-lite"/>
    </source>
</evidence>
<comment type="subcellular location">
    <subcellularLocation>
        <location evidence="1 9">Nucleus</location>
    </subcellularLocation>
</comment>
<evidence type="ECO:0000313" key="15">
    <source>
        <dbReference type="Proteomes" id="UP000006310"/>
    </source>
</evidence>
<dbReference type="PANTHER" id="PTHR47165">
    <property type="entry name" value="OS03G0429900 PROTEIN"/>
    <property type="match status" value="1"/>
</dbReference>
<protein>
    <recommendedName>
        <fullName evidence="9">Replication protein A subunit</fullName>
    </recommendedName>
</protein>
<dbReference type="Pfam" id="PF16900">
    <property type="entry name" value="REPA_OB_2"/>
    <property type="match status" value="1"/>
</dbReference>
<dbReference type="GO" id="GO:0005662">
    <property type="term" value="C:DNA replication factor A complex"/>
    <property type="evidence" value="ECO:0007669"/>
    <property type="project" value="EnsemblFungi"/>
</dbReference>
<dbReference type="STRING" id="1071383.J7S406"/>